<sequence>MIYPKKIPNWIDGREVFFKRKSSQILKKNPTDGTELGYISSINKEEIDSVITVALKKFKIWSNTSVVSRGELLKKTAMQMLLKKNEIAHIVRLETGKSMHDALLEVDGAIELGFFIAGEGRRFYGKTAPSAMPNRFAMTLRQPAGVAALIVPFNTPIANVAWKSFPALLCGNTVVLKASKDTPYTPIWFAKILKEAGVPSGIFNVIQGLGEEVGEALIHNRRVDLISFTGSTETGKHIQKVAADRLVKISLELGGKNALVVCDDCDINAAVEWSILSAFSNAGQRCAAGSRIIVFEKVYEVFKKIFIKKTEELKIGSSDTDDLGPVINGNQLSKMINILTKAKNDGISVLTGGFRIQDKKYRGGFFLAPTILENALPDSEISTCELFGPITSLYKVKNFNQALDMTNNSPFGLTAAIHTKNINRVQEFINHAEVGVVSVNGPTYGSEPHMPFGGLKQSGTGWREPGVEALNFYSQWKTIYVKHNPKEV</sequence>
<name>A0A1F5ZW61_9BACT</name>
<dbReference type="InterPro" id="IPR016162">
    <property type="entry name" value="Ald_DH_N"/>
</dbReference>
<evidence type="ECO:0000256" key="3">
    <source>
        <dbReference type="PROSITE-ProRule" id="PRU10007"/>
    </source>
</evidence>
<dbReference type="GO" id="GO:0016620">
    <property type="term" value="F:oxidoreductase activity, acting on the aldehyde or oxo group of donors, NAD or NADP as acceptor"/>
    <property type="evidence" value="ECO:0007669"/>
    <property type="project" value="InterPro"/>
</dbReference>
<reference evidence="6 7" key="1">
    <citation type="journal article" date="2016" name="Nat. Commun.">
        <title>Thousands of microbial genomes shed light on interconnected biogeochemical processes in an aquifer system.</title>
        <authorList>
            <person name="Anantharaman K."/>
            <person name="Brown C.T."/>
            <person name="Hug L.A."/>
            <person name="Sharon I."/>
            <person name="Castelle C.J."/>
            <person name="Probst A.J."/>
            <person name="Thomas B.C."/>
            <person name="Singh A."/>
            <person name="Wilkins M.J."/>
            <person name="Karaoz U."/>
            <person name="Brodie E.L."/>
            <person name="Williams K.H."/>
            <person name="Hubbard S.S."/>
            <person name="Banfield J.F."/>
        </authorList>
    </citation>
    <scope>NUCLEOTIDE SEQUENCE [LARGE SCALE GENOMIC DNA]</scope>
</reference>
<dbReference type="SUPFAM" id="SSF53720">
    <property type="entry name" value="ALDH-like"/>
    <property type="match status" value="1"/>
</dbReference>
<dbReference type="Gene3D" id="3.40.605.10">
    <property type="entry name" value="Aldehyde Dehydrogenase, Chain A, domain 1"/>
    <property type="match status" value="1"/>
</dbReference>
<dbReference type="STRING" id="1798382.A3D77_02510"/>
<dbReference type="Gene3D" id="3.40.309.10">
    <property type="entry name" value="Aldehyde Dehydrogenase, Chain A, domain 2"/>
    <property type="match status" value="1"/>
</dbReference>
<evidence type="ECO:0000256" key="4">
    <source>
        <dbReference type="RuleBase" id="RU003345"/>
    </source>
</evidence>
<dbReference type="FunFam" id="3.40.605.10:FF:000007">
    <property type="entry name" value="NAD/NADP-dependent betaine aldehyde dehydrogenase"/>
    <property type="match status" value="1"/>
</dbReference>
<feature type="domain" description="Aldehyde dehydrogenase" evidence="5">
    <location>
        <begin position="20"/>
        <end position="479"/>
    </location>
</feature>
<dbReference type="PANTHER" id="PTHR11699">
    <property type="entry name" value="ALDEHYDE DEHYDROGENASE-RELATED"/>
    <property type="match status" value="1"/>
</dbReference>
<dbReference type="Proteomes" id="UP000176923">
    <property type="component" value="Unassembled WGS sequence"/>
</dbReference>
<proteinExistence type="inferred from homology"/>
<dbReference type="InterPro" id="IPR015590">
    <property type="entry name" value="Aldehyde_DH_dom"/>
</dbReference>
<dbReference type="InterPro" id="IPR029510">
    <property type="entry name" value="Ald_DH_CS_GLU"/>
</dbReference>
<dbReference type="InterPro" id="IPR016160">
    <property type="entry name" value="Ald_DH_CS_CYS"/>
</dbReference>
<dbReference type="AlphaFoldDB" id="A0A1F5ZW61"/>
<evidence type="ECO:0000256" key="1">
    <source>
        <dbReference type="ARBA" id="ARBA00009986"/>
    </source>
</evidence>
<evidence type="ECO:0000256" key="2">
    <source>
        <dbReference type="ARBA" id="ARBA00023002"/>
    </source>
</evidence>
<accession>A0A1F5ZW61</accession>
<dbReference type="PROSITE" id="PS00687">
    <property type="entry name" value="ALDEHYDE_DEHYDR_GLU"/>
    <property type="match status" value="1"/>
</dbReference>
<dbReference type="PROSITE" id="PS00070">
    <property type="entry name" value="ALDEHYDE_DEHYDR_CYS"/>
    <property type="match status" value="1"/>
</dbReference>
<protein>
    <submittedName>
        <fullName evidence="6">Aldehyde dehydrogenase</fullName>
    </submittedName>
</protein>
<evidence type="ECO:0000259" key="5">
    <source>
        <dbReference type="Pfam" id="PF00171"/>
    </source>
</evidence>
<organism evidence="6 7">
    <name type="scientific">Candidatus Gottesmanbacteria bacterium RIFCSPHIGHO2_02_FULL_39_11</name>
    <dbReference type="NCBI Taxonomy" id="1798382"/>
    <lineage>
        <taxon>Bacteria</taxon>
        <taxon>Candidatus Gottesmaniibacteriota</taxon>
    </lineage>
</organism>
<comment type="caution">
    <text evidence="6">The sequence shown here is derived from an EMBL/GenBank/DDBJ whole genome shotgun (WGS) entry which is preliminary data.</text>
</comment>
<evidence type="ECO:0000313" key="7">
    <source>
        <dbReference type="Proteomes" id="UP000176923"/>
    </source>
</evidence>
<dbReference type="EMBL" id="MFJL01000014">
    <property type="protein sequence ID" value="OGG16307.1"/>
    <property type="molecule type" value="Genomic_DNA"/>
</dbReference>
<dbReference type="Pfam" id="PF00171">
    <property type="entry name" value="Aldedh"/>
    <property type="match status" value="1"/>
</dbReference>
<dbReference type="InterPro" id="IPR016163">
    <property type="entry name" value="Ald_DH_C"/>
</dbReference>
<comment type="similarity">
    <text evidence="1 4">Belongs to the aldehyde dehydrogenase family.</text>
</comment>
<dbReference type="InterPro" id="IPR016161">
    <property type="entry name" value="Ald_DH/histidinol_DH"/>
</dbReference>
<keyword evidence="2 4" id="KW-0560">Oxidoreductase</keyword>
<feature type="active site" evidence="3">
    <location>
        <position position="252"/>
    </location>
</feature>
<gene>
    <name evidence="6" type="ORF">A3D77_02510</name>
</gene>
<evidence type="ECO:0000313" key="6">
    <source>
        <dbReference type="EMBL" id="OGG16307.1"/>
    </source>
</evidence>